<comment type="caution">
    <text evidence="2">The sequence shown here is derived from an EMBL/GenBank/DDBJ whole genome shotgun (WGS) entry which is preliminary data.</text>
</comment>
<name>A0AAW0FUV3_9APHY</name>
<accession>A0AAW0FUV3</accession>
<keyword evidence="1" id="KW-1133">Transmembrane helix</keyword>
<gene>
    <name evidence="2" type="ORF">QCA50_012224</name>
</gene>
<keyword evidence="1" id="KW-0472">Membrane</keyword>
<dbReference type="EMBL" id="JASBNA010000024">
    <property type="protein sequence ID" value="KAK7684641.1"/>
    <property type="molecule type" value="Genomic_DNA"/>
</dbReference>
<sequence>MYSYEFAAKEWAAEDDIPVKPSLPTSFFTVLWVLLSGPSSLFFAAWKISSSLWARTRVLFPRPAADISGIKWENTIVFPPPVANTTACRLTPRDMAPFTLAIASNW</sequence>
<evidence type="ECO:0000256" key="1">
    <source>
        <dbReference type="SAM" id="Phobius"/>
    </source>
</evidence>
<dbReference type="AlphaFoldDB" id="A0AAW0FUV3"/>
<feature type="transmembrane region" description="Helical" evidence="1">
    <location>
        <begin position="27"/>
        <end position="46"/>
    </location>
</feature>
<proteinExistence type="predicted"/>
<organism evidence="2 3">
    <name type="scientific">Cerrena zonata</name>
    <dbReference type="NCBI Taxonomy" id="2478898"/>
    <lineage>
        <taxon>Eukaryota</taxon>
        <taxon>Fungi</taxon>
        <taxon>Dikarya</taxon>
        <taxon>Basidiomycota</taxon>
        <taxon>Agaricomycotina</taxon>
        <taxon>Agaricomycetes</taxon>
        <taxon>Polyporales</taxon>
        <taxon>Cerrenaceae</taxon>
        <taxon>Cerrena</taxon>
    </lineage>
</organism>
<evidence type="ECO:0000313" key="3">
    <source>
        <dbReference type="Proteomes" id="UP001385951"/>
    </source>
</evidence>
<evidence type="ECO:0000313" key="2">
    <source>
        <dbReference type="EMBL" id="KAK7684641.1"/>
    </source>
</evidence>
<keyword evidence="3" id="KW-1185">Reference proteome</keyword>
<keyword evidence="1" id="KW-0812">Transmembrane</keyword>
<reference evidence="2 3" key="1">
    <citation type="submission" date="2022-09" db="EMBL/GenBank/DDBJ databases">
        <authorList>
            <person name="Palmer J.M."/>
        </authorList>
    </citation>
    <scope>NUCLEOTIDE SEQUENCE [LARGE SCALE GENOMIC DNA]</scope>
    <source>
        <strain evidence="2 3">DSM 7382</strain>
    </source>
</reference>
<dbReference type="Proteomes" id="UP001385951">
    <property type="component" value="Unassembled WGS sequence"/>
</dbReference>
<protein>
    <submittedName>
        <fullName evidence="2">Uncharacterized protein</fullName>
    </submittedName>
</protein>